<name>A0A3B4FTB2_9CICH</name>
<evidence type="ECO:0000256" key="5">
    <source>
        <dbReference type="ARBA" id="ARBA00023136"/>
    </source>
</evidence>
<feature type="compositionally biased region" description="Polar residues" evidence="6">
    <location>
        <begin position="27"/>
        <end position="43"/>
    </location>
</feature>
<evidence type="ECO:0000256" key="3">
    <source>
        <dbReference type="ARBA" id="ARBA00022826"/>
    </source>
</evidence>
<dbReference type="SUPFAM" id="SSF81324">
    <property type="entry name" value="Voltage-gated potassium channels"/>
    <property type="match status" value="1"/>
</dbReference>
<evidence type="ECO:0000256" key="7">
    <source>
        <dbReference type="SAM" id="Phobius"/>
    </source>
</evidence>
<keyword evidence="2 7" id="KW-0812">Transmembrane</keyword>
<keyword evidence="4 7" id="KW-1133">Transmembrane helix</keyword>
<dbReference type="AlphaFoldDB" id="A0A3B4FTB2"/>
<dbReference type="GO" id="GO:0003254">
    <property type="term" value="P:regulation of membrane depolarization"/>
    <property type="evidence" value="ECO:0007669"/>
    <property type="project" value="TreeGrafter"/>
</dbReference>
<feature type="transmembrane region" description="Helical" evidence="7">
    <location>
        <begin position="152"/>
        <end position="173"/>
    </location>
</feature>
<dbReference type="GO" id="GO:0098855">
    <property type="term" value="C:HCN channel complex"/>
    <property type="evidence" value="ECO:0007669"/>
    <property type="project" value="TreeGrafter"/>
</dbReference>
<sequence length="313" mass="36161">MSSPSRSLDGQKGDGSGTKPETPRYRSWSSLRFSKWRNASQRATPPATPSPKTDKRSDVSNTLFSLVKTHNDDYTADPDGLLETNGEGEGDSASQSQDQATYFQKQFGSMLQPGVNKFSLRMFGSHKGVAAEQERVKSFGVWIIHPYSDFRFYWDIVMLLLMMSNLVILPWGITFFEDQNTMPWITFNVLSDTLFLMDLVFNFRTGILGEDSHIILDPKEIRIHYLRTWFLVDFISSIPVDYIFLIVDLESRHESSDVYRTARALRIVRFTKILSLLRLLRLSRLIRYIHQWEEVMQRQGSGHVLRTKETEIS</sequence>
<evidence type="ECO:0000256" key="2">
    <source>
        <dbReference type="ARBA" id="ARBA00022692"/>
    </source>
</evidence>
<dbReference type="InterPro" id="IPR013621">
    <property type="entry name" value="Ion_trans_N"/>
</dbReference>
<evidence type="ECO:0000259" key="9">
    <source>
        <dbReference type="Pfam" id="PF08412"/>
    </source>
</evidence>
<dbReference type="Pfam" id="PF00520">
    <property type="entry name" value="Ion_trans"/>
    <property type="match status" value="1"/>
</dbReference>
<dbReference type="PANTHER" id="PTHR45689">
    <property type="entry name" value="I[[H]] CHANNEL, ISOFORM E"/>
    <property type="match status" value="1"/>
</dbReference>
<dbReference type="InterPro" id="IPR051413">
    <property type="entry name" value="K/Na_HCN_channel"/>
</dbReference>
<dbReference type="GO" id="GO:0030424">
    <property type="term" value="C:axon"/>
    <property type="evidence" value="ECO:0007669"/>
    <property type="project" value="TreeGrafter"/>
</dbReference>
<keyword evidence="5 7" id="KW-0472">Membrane</keyword>
<organism evidence="10">
    <name type="scientific">Pundamilia nyererei</name>
    <dbReference type="NCBI Taxonomy" id="303518"/>
    <lineage>
        <taxon>Eukaryota</taxon>
        <taxon>Metazoa</taxon>
        <taxon>Chordata</taxon>
        <taxon>Craniata</taxon>
        <taxon>Vertebrata</taxon>
        <taxon>Euteleostomi</taxon>
        <taxon>Actinopterygii</taxon>
        <taxon>Neopterygii</taxon>
        <taxon>Teleostei</taxon>
        <taxon>Neoteleostei</taxon>
        <taxon>Acanthomorphata</taxon>
        <taxon>Ovalentaria</taxon>
        <taxon>Cichlomorphae</taxon>
        <taxon>Cichliformes</taxon>
        <taxon>Cichlidae</taxon>
        <taxon>African cichlids</taxon>
        <taxon>Pseudocrenilabrinae</taxon>
        <taxon>Haplochromini</taxon>
        <taxon>Pundamilia</taxon>
    </lineage>
</organism>
<protein>
    <submittedName>
        <fullName evidence="10">Hyperpolarization activated cyclic nucleotide-gated potassium channel 3</fullName>
    </submittedName>
</protein>
<feature type="domain" description="Ion transport N-terminal" evidence="9">
    <location>
        <begin position="108"/>
        <end position="150"/>
    </location>
</feature>
<keyword evidence="3" id="KW-0406">Ion transport</keyword>
<evidence type="ECO:0000313" key="10">
    <source>
        <dbReference type="Ensembl" id="ENSPNYP00000013024.1"/>
    </source>
</evidence>
<feature type="region of interest" description="Disordered" evidence="6">
    <location>
        <begin position="1"/>
        <end position="98"/>
    </location>
</feature>
<dbReference type="PANTHER" id="PTHR45689:SF7">
    <property type="entry name" value="POTASSIUM_SODIUM HYPERPOLARIZATION-ACTIVATED CYCLIC NUCLEOTIDE-GATED CHANNEL 3"/>
    <property type="match status" value="1"/>
</dbReference>
<evidence type="ECO:0000259" key="8">
    <source>
        <dbReference type="Pfam" id="PF00520"/>
    </source>
</evidence>
<keyword evidence="3" id="KW-0407">Ion channel</keyword>
<dbReference type="InterPro" id="IPR005821">
    <property type="entry name" value="Ion_trans_dom"/>
</dbReference>
<dbReference type="GO" id="GO:0035725">
    <property type="term" value="P:sodium ion transmembrane transport"/>
    <property type="evidence" value="ECO:0007669"/>
    <property type="project" value="TreeGrafter"/>
</dbReference>
<dbReference type="GO" id="GO:0030425">
    <property type="term" value="C:dendrite"/>
    <property type="evidence" value="ECO:0007669"/>
    <property type="project" value="TreeGrafter"/>
</dbReference>
<dbReference type="GO" id="GO:0005249">
    <property type="term" value="F:voltage-gated potassium channel activity"/>
    <property type="evidence" value="ECO:0007669"/>
    <property type="project" value="TreeGrafter"/>
</dbReference>
<keyword evidence="3" id="KW-0633">Potassium transport</keyword>
<evidence type="ECO:0000256" key="6">
    <source>
        <dbReference type="SAM" id="MobiDB-lite"/>
    </source>
</evidence>
<feature type="domain" description="Ion transport" evidence="8">
    <location>
        <begin position="152"/>
        <end position="293"/>
    </location>
</feature>
<proteinExistence type="predicted"/>
<keyword evidence="3" id="KW-0630">Potassium</keyword>
<keyword evidence="3" id="KW-0813">Transport</keyword>
<dbReference type="GeneTree" id="ENSGT00940000154743"/>
<dbReference type="Gene3D" id="1.10.287.70">
    <property type="match status" value="1"/>
</dbReference>
<reference evidence="10" key="1">
    <citation type="submission" date="2023-09" db="UniProtKB">
        <authorList>
            <consortium name="Ensembl"/>
        </authorList>
    </citation>
    <scope>IDENTIFICATION</scope>
</reference>
<comment type="subcellular location">
    <subcellularLocation>
        <location evidence="1">Membrane</location>
        <topology evidence="1">Multi-pass membrane protein</topology>
    </subcellularLocation>
</comment>
<dbReference type="Ensembl" id="ENSPNYT00000013345.1">
    <property type="protein sequence ID" value="ENSPNYP00000013024.1"/>
    <property type="gene ID" value="ENSPNYG00000009873.1"/>
</dbReference>
<accession>A0A3B4FTB2</accession>
<dbReference type="Pfam" id="PF08412">
    <property type="entry name" value="Ion_trans_N"/>
    <property type="match status" value="1"/>
</dbReference>
<keyword evidence="3" id="KW-0631">Potassium channel</keyword>
<evidence type="ECO:0000256" key="1">
    <source>
        <dbReference type="ARBA" id="ARBA00004141"/>
    </source>
</evidence>
<evidence type="ECO:0000256" key="4">
    <source>
        <dbReference type="ARBA" id="ARBA00022989"/>
    </source>
</evidence>
<dbReference type="STRING" id="303518.ENSPNYP00000013024"/>